<accession>A0A9B0BJK0</accession>
<feature type="transmembrane region" description="Helical" evidence="1">
    <location>
        <begin position="126"/>
        <end position="147"/>
    </location>
</feature>
<reference evidence="3" key="1">
    <citation type="submission" date="2025-08" db="UniProtKB">
        <authorList>
            <consortium name="RefSeq"/>
        </authorList>
    </citation>
    <scope>IDENTIFICATION</scope>
</reference>
<evidence type="ECO:0000313" key="3">
    <source>
        <dbReference type="RefSeq" id="XP_003399272.2"/>
    </source>
</evidence>
<dbReference type="OrthoDB" id="1913277at2759"/>
<dbReference type="KEGG" id="bter:100649547"/>
<dbReference type="Proteomes" id="UP000835206">
    <property type="component" value="Chromosome 11"/>
</dbReference>
<evidence type="ECO:0000313" key="2">
    <source>
        <dbReference type="Proteomes" id="UP000835206"/>
    </source>
</evidence>
<dbReference type="GeneID" id="100649547"/>
<keyword evidence="1" id="KW-0472">Membrane</keyword>
<dbReference type="RefSeq" id="XP_003399272.2">
    <property type="nucleotide sequence ID" value="XM_003399224.4"/>
</dbReference>
<protein>
    <submittedName>
        <fullName evidence="3">Uncharacterized protein LOC100649547 isoform X1</fullName>
    </submittedName>
</protein>
<proteinExistence type="predicted"/>
<keyword evidence="1" id="KW-0812">Transmembrane</keyword>
<dbReference type="AlphaFoldDB" id="A0A9B0BJK0"/>
<keyword evidence="2" id="KW-1185">Reference proteome</keyword>
<organism evidence="2 3">
    <name type="scientific">Bombus terrestris</name>
    <name type="common">Buff-tailed bumblebee</name>
    <name type="synonym">Apis terrestris</name>
    <dbReference type="NCBI Taxonomy" id="30195"/>
    <lineage>
        <taxon>Eukaryota</taxon>
        <taxon>Metazoa</taxon>
        <taxon>Ecdysozoa</taxon>
        <taxon>Arthropoda</taxon>
        <taxon>Hexapoda</taxon>
        <taxon>Insecta</taxon>
        <taxon>Pterygota</taxon>
        <taxon>Neoptera</taxon>
        <taxon>Endopterygota</taxon>
        <taxon>Hymenoptera</taxon>
        <taxon>Apocrita</taxon>
        <taxon>Aculeata</taxon>
        <taxon>Apoidea</taxon>
        <taxon>Anthophila</taxon>
        <taxon>Apidae</taxon>
        <taxon>Bombus</taxon>
        <taxon>Bombus</taxon>
    </lineage>
</organism>
<name>A0A9B0BJK0_BOMTE</name>
<sequence>MVYNMSFLEENIEPEEIGSDLLENYTMRDLLELYGTEDDNPVSVLVRRMQIPVIAGIGTGLALQASKGILETPATFGRIAYTTLPICGIGFYYLAGTYITERIRGKDSTMNHLIGAYCTFPVLRKFLPLGYTTAILFFISLPLYAVVRGFKESENRLPFSQSLNYTLQNTGFKMNVWLQNKSSEPYVKRESYNIFTVPSK</sequence>
<evidence type="ECO:0000256" key="1">
    <source>
        <dbReference type="SAM" id="Phobius"/>
    </source>
</evidence>
<keyword evidence="1" id="KW-1133">Transmembrane helix</keyword>
<gene>
    <name evidence="3" type="primary">LOC100649547</name>
</gene>